<dbReference type="EMBL" id="OZ004258">
    <property type="protein sequence ID" value="CAK7913255.1"/>
    <property type="molecule type" value="Genomic_DNA"/>
</dbReference>
<accession>A0ABP0EFH2</accession>
<keyword evidence="1" id="KW-0732">Signal</keyword>
<sequence>MQFSIIALTSIFAAAVSAAPTGTSSELESVPTQVSSQDGGFEFPEDAISSVYTLDTDETFIVVDAEGLQQLLIVNTTIFESYPPSVQKREAKWYWPGRLPYEPILKREDGQELLAKREAKWYWPGRLPYEPILKREDGEESLAKREAKWYWPGRLPYEPILKREDGEELLTKREAKWYWPGCLPYEPIL</sequence>
<name>A0ABP0EFH2_9ASCO</name>
<feature type="signal peptide" evidence="1">
    <location>
        <begin position="1"/>
        <end position="18"/>
    </location>
</feature>
<proteinExistence type="predicted"/>
<gene>
    <name evidence="2" type="primary">MF</name>
    <name evidence="2" type="ORF">CAAN4_F10858</name>
</gene>
<dbReference type="Proteomes" id="UP001497600">
    <property type="component" value="Chromosome F"/>
</dbReference>
<protein>
    <submittedName>
        <fullName evidence="2">Mating factor alpha-1</fullName>
    </submittedName>
</protein>
<organism evidence="2 3">
    <name type="scientific">[Candida] anglica</name>
    <dbReference type="NCBI Taxonomy" id="148631"/>
    <lineage>
        <taxon>Eukaryota</taxon>
        <taxon>Fungi</taxon>
        <taxon>Dikarya</taxon>
        <taxon>Ascomycota</taxon>
        <taxon>Saccharomycotina</taxon>
        <taxon>Pichiomycetes</taxon>
        <taxon>Debaryomycetaceae</taxon>
        <taxon>Kurtzmaniella</taxon>
    </lineage>
</organism>
<reference evidence="2 3" key="1">
    <citation type="submission" date="2024-01" db="EMBL/GenBank/DDBJ databases">
        <authorList>
            <consortium name="Genoscope - CEA"/>
            <person name="William W."/>
        </authorList>
    </citation>
    <scope>NUCLEOTIDE SEQUENCE [LARGE SCALE GENOMIC DNA]</scope>
    <source>
        <strain evidence="2 3">29B2s-10</strain>
    </source>
</reference>
<feature type="chain" id="PRO_5045315025" evidence="1">
    <location>
        <begin position="19"/>
        <end position="189"/>
    </location>
</feature>
<evidence type="ECO:0000313" key="2">
    <source>
        <dbReference type="EMBL" id="CAK7913255.1"/>
    </source>
</evidence>
<evidence type="ECO:0000313" key="3">
    <source>
        <dbReference type="Proteomes" id="UP001497600"/>
    </source>
</evidence>
<evidence type="ECO:0000256" key="1">
    <source>
        <dbReference type="SAM" id="SignalP"/>
    </source>
</evidence>
<keyword evidence="3" id="KW-1185">Reference proteome</keyword>